<evidence type="ECO:0000256" key="1">
    <source>
        <dbReference type="SAM" id="MobiDB-lite"/>
    </source>
</evidence>
<dbReference type="InterPro" id="IPR027417">
    <property type="entry name" value="P-loop_NTPase"/>
</dbReference>
<dbReference type="SUPFAM" id="SSF52540">
    <property type="entry name" value="P-loop containing nucleoside triphosphate hydrolases"/>
    <property type="match status" value="1"/>
</dbReference>
<dbReference type="InterPro" id="IPR000048">
    <property type="entry name" value="IQ_motif_EF-hand-BS"/>
</dbReference>
<gene>
    <name evidence="3" type="primary">Iqca1</name>
    <name evidence="3" type="ORF">FALFRO_R11876</name>
</gene>
<dbReference type="OrthoDB" id="3046016at2759"/>
<dbReference type="CDD" id="cd23767">
    <property type="entry name" value="IQCD"/>
    <property type="match status" value="1"/>
</dbReference>
<dbReference type="InterPro" id="IPR003959">
    <property type="entry name" value="ATPase_AAA_core"/>
</dbReference>
<feature type="non-terminal residue" evidence="3">
    <location>
        <position position="1"/>
    </location>
</feature>
<dbReference type="PANTHER" id="PTHR14690">
    <property type="entry name" value="IQ MOTIF CONTAINING WITH AAA DOMAIN 1"/>
    <property type="match status" value="1"/>
</dbReference>
<dbReference type="Proteomes" id="UP000534626">
    <property type="component" value="Unassembled WGS sequence"/>
</dbReference>
<keyword evidence="4" id="KW-1185">Reference proteome</keyword>
<protein>
    <submittedName>
        <fullName evidence="3">DRC11 protein</fullName>
    </submittedName>
</protein>
<name>A0A7K6L5U0_9CORV</name>
<dbReference type="GO" id="GO:0016887">
    <property type="term" value="F:ATP hydrolysis activity"/>
    <property type="evidence" value="ECO:0007669"/>
    <property type="project" value="InterPro"/>
</dbReference>
<accession>A0A7K6L5U0</accession>
<evidence type="ECO:0000259" key="2">
    <source>
        <dbReference type="Pfam" id="PF00004"/>
    </source>
</evidence>
<dbReference type="Gene3D" id="1.20.5.190">
    <property type="match status" value="1"/>
</dbReference>
<dbReference type="PANTHER" id="PTHR14690:SF0">
    <property type="entry name" value="IQ MOTIF CONTAINING WITH AAA DOMAIN 1"/>
    <property type="match status" value="1"/>
</dbReference>
<dbReference type="EMBL" id="VZRV01004442">
    <property type="protein sequence ID" value="NWW20366.1"/>
    <property type="molecule type" value="Genomic_DNA"/>
</dbReference>
<dbReference type="Pfam" id="PF00612">
    <property type="entry name" value="IQ"/>
    <property type="match status" value="1"/>
</dbReference>
<dbReference type="PROSITE" id="PS50096">
    <property type="entry name" value="IQ"/>
    <property type="match status" value="1"/>
</dbReference>
<evidence type="ECO:0000313" key="4">
    <source>
        <dbReference type="Proteomes" id="UP000534626"/>
    </source>
</evidence>
<evidence type="ECO:0000313" key="3">
    <source>
        <dbReference type="EMBL" id="NWW20366.1"/>
    </source>
</evidence>
<feature type="compositionally biased region" description="Basic and acidic residues" evidence="1">
    <location>
        <begin position="345"/>
        <end position="362"/>
    </location>
</feature>
<sequence length="782" mass="89494">FPTSTYVKLWADTQRELDIMLQREREELLQPQEDREKVMKMLATAYIKYLDIFRNLEEAHDHLIHQQKRAAVRQVLDGVIGRILEIKKEMVALEKSECHNMDDILMDLKRVPEDIDIPIPKYFVKENLRILQDRENFLDEILLNAGLLEQEPVTAMTLEEGIKVVQVAERARQGRARAAFMKRIYLEEKRQSQKGDQEIRKNPDDAATCIQKVWRGYRQRKETEKLREEEMVFLGMNSAEIINGTGSLPPDLEAMSSLQRGAGKANVLQGEVQQREEPSFRHELRQTEGSHIKETLQDQISQCFIECRHITGRFPDYPPENIAGSKAIFIEKHPEQVAEELAAKREAEKKDKEKNGKEEKERPKVKKPPKVGKQIVDDSWKMGPSNFLSILEEGSSQYKVFWENRDNRSDFLQDHDPELIKEGEREEVEDEIRVQQVDEVMHEKLLKLKQAVDEETGASHGKAKVMSLACRTIDSLYQELAEAGVLIKVKNVNLSDYIGYYDCLRNIPRQPDAQPVPSIPDVRQLVTLYGILPLGSQTVHENAPLVKSLLLAGPAGVGKKMLVHAICTETGANLFNLTPSNMVGKYPGRDGLMMMFHMILKVGKELQPSVVWIGGTERLYSKGAPKGEEEMNAKRLARMLPPFLRALKPKDRVLLVGTTARPFDANLGPFFKVYQKIILIPKPDYLTRCGKYFTSSSWLLLLFKIHHYILQRGGALTKLVNLNCLAQVSDGFTQGHIVDVVHTVLSELRLLQMPRKPLRTAEFVTSLARHEPVYKEEEETFQ</sequence>
<reference evidence="3 4" key="1">
    <citation type="submission" date="2019-09" db="EMBL/GenBank/DDBJ databases">
        <title>Bird 10,000 Genomes (B10K) Project - Family phase.</title>
        <authorList>
            <person name="Zhang G."/>
        </authorList>
    </citation>
    <scope>NUCLEOTIDE SEQUENCE [LARGE SCALE GENOMIC DNA]</scope>
    <source>
        <strain evidence="3">B10K-DU-029-77</strain>
    </source>
</reference>
<organism evidence="3 4">
    <name type="scientific">Falcunculus frontatus</name>
    <name type="common">Eastern shriketit</name>
    <dbReference type="NCBI Taxonomy" id="254539"/>
    <lineage>
        <taxon>Eukaryota</taxon>
        <taxon>Metazoa</taxon>
        <taxon>Chordata</taxon>
        <taxon>Craniata</taxon>
        <taxon>Vertebrata</taxon>
        <taxon>Euteleostomi</taxon>
        <taxon>Archelosauria</taxon>
        <taxon>Archosauria</taxon>
        <taxon>Dinosauria</taxon>
        <taxon>Saurischia</taxon>
        <taxon>Theropoda</taxon>
        <taxon>Coelurosauria</taxon>
        <taxon>Aves</taxon>
        <taxon>Neognathae</taxon>
        <taxon>Neoaves</taxon>
        <taxon>Telluraves</taxon>
        <taxon>Australaves</taxon>
        <taxon>Passeriformes</taxon>
        <taxon>Corvoidea</taxon>
        <taxon>Pachycephalidae</taxon>
        <taxon>Falcunculus</taxon>
    </lineage>
</organism>
<proteinExistence type="predicted"/>
<dbReference type="Gene3D" id="3.40.50.300">
    <property type="entry name" value="P-loop containing nucleotide triphosphate hydrolases"/>
    <property type="match status" value="1"/>
</dbReference>
<dbReference type="InterPro" id="IPR052267">
    <property type="entry name" value="N-DRC_Component"/>
</dbReference>
<feature type="domain" description="ATPase AAA-type core" evidence="2">
    <location>
        <begin position="549"/>
        <end position="663"/>
    </location>
</feature>
<comment type="caution">
    <text evidence="3">The sequence shown here is derived from an EMBL/GenBank/DDBJ whole genome shotgun (WGS) entry which is preliminary data.</text>
</comment>
<dbReference type="GO" id="GO:0005524">
    <property type="term" value="F:ATP binding"/>
    <property type="evidence" value="ECO:0007669"/>
    <property type="project" value="InterPro"/>
</dbReference>
<feature type="region of interest" description="Disordered" evidence="1">
    <location>
        <begin position="345"/>
        <end position="378"/>
    </location>
</feature>
<feature type="non-terminal residue" evidence="3">
    <location>
        <position position="782"/>
    </location>
</feature>
<dbReference type="Pfam" id="PF00004">
    <property type="entry name" value="AAA"/>
    <property type="match status" value="1"/>
</dbReference>
<dbReference type="AlphaFoldDB" id="A0A7K6L5U0"/>